<dbReference type="AlphaFoldDB" id="A0AA41YVN5"/>
<reference evidence="2" key="1">
    <citation type="submission" date="2022-09" db="EMBL/GenBank/DDBJ databases">
        <title>Rhodovastum sp. nov. RN2-1 isolated from soil in Seongnam, South Korea.</title>
        <authorList>
            <person name="Le N.T."/>
        </authorList>
    </citation>
    <scope>NUCLEOTIDE SEQUENCE</scope>
    <source>
        <strain evidence="2">RN2-1</strain>
    </source>
</reference>
<dbReference type="Pfam" id="PF13409">
    <property type="entry name" value="GST_N_2"/>
    <property type="match status" value="1"/>
</dbReference>
<dbReference type="Proteomes" id="UP001165679">
    <property type="component" value="Unassembled WGS sequence"/>
</dbReference>
<evidence type="ECO:0000259" key="1">
    <source>
        <dbReference type="PROSITE" id="PS50404"/>
    </source>
</evidence>
<proteinExistence type="predicted"/>
<sequence length="200" mass="21602">MKLFYSPTSPYVRKVLACAISREIDKQIELVPTNPHLSPAGLLAANPLSKVPCLLTADGVALFDSPVICEYLDSLDGALQLFPRAGGPRWRALKLQAMADGILDAAVGRRMEQGKPQEAARDATMARHKAAVERTLAELEKEPPHKALDIGSISVACALGYLDLRFGAEPWRPAHPKLAAWFAAFSENPGLARTVPKDPA</sequence>
<comment type="caution">
    <text evidence="2">The sequence shown here is derived from an EMBL/GenBank/DDBJ whole genome shotgun (WGS) entry which is preliminary data.</text>
</comment>
<keyword evidence="3" id="KW-1185">Reference proteome</keyword>
<reference evidence="2" key="2">
    <citation type="submission" date="2022-10" db="EMBL/GenBank/DDBJ databases">
        <authorList>
            <person name="Trinh H.N."/>
        </authorList>
    </citation>
    <scope>NUCLEOTIDE SEQUENCE</scope>
    <source>
        <strain evidence="2">RN2-1</strain>
    </source>
</reference>
<name>A0AA41YVN5_9PROT</name>
<dbReference type="PANTHER" id="PTHR43968:SF6">
    <property type="entry name" value="GLUTATHIONE S-TRANSFERASE OMEGA"/>
    <property type="match status" value="1"/>
</dbReference>
<dbReference type="SUPFAM" id="SSF47616">
    <property type="entry name" value="GST C-terminal domain-like"/>
    <property type="match status" value="1"/>
</dbReference>
<dbReference type="CDD" id="cd03049">
    <property type="entry name" value="GST_N_3"/>
    <property type="match status" value="1"/>
</dbReference>
<dbReference type="PROSITE" id="PS50404">
    <property type="entry name" value="GST_NTER"/>
    <property type="match status" value="1"/>
</dbReference>
<dbReference type="Pfam" id="PF13410">
    <property type="entry name" value="GST_C_2"/>
    <property type="match status" value="1"/>
</dbReference>
<protein>
    <submittedName>
        <fullName evidence="2">Glutathione S-transferase N-terminal domain-containing protein</fullName>
    </submittedName>
</protein>
<dbReference type="InterPro" id="IPR036282">
    <property type="entry name" value="Glutathione-S-Trfase_C_sf"/>
</dbReference>
<dbReference type="InterPro" id="IPR036249">
    <property type="entry name" value="Thioredoxin-like_sf"/>
</dbReference>
<dbReference type="CDD" id="cd03205">
    <property type="entry name" value="GST_C_6"/>
    <property type="match status" value="1"/>
</dbReference>
<gene>
    <name evidence="2" type="ORF">OL599_22085</name>
</gene>
<evidence type="ECO:0000313" key="3">
    <source>
        <dbReference type="Proteomes" id="UP001165679"/>
    </source>
</evidence>
<dbReference type="Gene3D" id="3.40.30.10">
    <property type="entry name" value="Glutaredoxin"/>
    <property type="match status" value="1"/>
</dbReference>
<dbReference type="InterPro" id="IPR050983">
    <property type="entry name" value="GST_Omega/HSP26"/>
</dbReference>
<dbReference type="GO" id="GO:0005737">
    <property type="term" value="C:cytoplasm"/>
    <property type="evidence" value="ECO:0007669"/>
    <property type="project" value="TreeGrafter"/>
</dbReference>
<dbReference type="RefSeq" id="WP_264716200.1">
    <property type="nucleotide sequence ID" value="NZ_JAPDNT010000033.1"/>
</dbReference>
<dbReference type="Gene3D" id="1.20.1050.10">
    <property type="match status" value="1"/>
</dbReference>
<feature type="domain" description="GST N-terminal" evidence="1">
    <location>
        <begin position="1"/>
        <end position="80"/>
    </location>
</feature>
<dbReference type="SUPFAM" id="SSF52833">
    <property type="entry name" value="Thioredoxin-like"/>
    <property type="match status" value="1"/>
</dbReference>
<organism evidence="2 3">
    <name type="scientific">Limobrevibacterium gyesilva</name>
    <dbReference type="NCBI Taxonomy" id="2991712"/>
    <lineage>
        <taxon>Bacteria</taxon>
        <taxon>Pseudomonadati</taxon>
        <taxon>Pseudomonadota</taxon>
        <taxon>Alphaproteobacteria</taxon>
        <taxon>Acetobacterales</taxon>
        <taxon>Acetobacteraceae</taxon>
        <taxon>Limobrevibacterium</taxon>
    </lineage>
</organism>
<accession>A0AA41YVN5</accession>
<evidence type="ECO:0000313" key="2">
    <source>
        <dbReference type="EMBL" id="MCW3477265.1"/>
    </source>
</evidence>
<dbReference type="EMBL" id="JAPDNT010000033">
    <property type="protein sequence ID" value="MCW3477265.1"/>
    <property type="molecule type" value="Genomic_DNA"/>
</dbReference>
<dbReference type="PANTHER" id="PTHR43968">
    <property type="match status" value="1"/>
</dbReference>
<dbReference type="InterPro" id="IPR004045">
    <property type="entry name" value="Glutathione_S-Trfase_N"/>
</dbReference>